<dbReference type="InterPro" id="IPR013783">
    <property type="entry name" value="Ig-like_fold"/>
</dbReference>
<dbReference type="Gene3D" id="2.60.40.10">
    <property type="entry name" value="Immunoglobulins"/>
    <property type="match status" value="1"/>
</dbReference>
<feature type="disulfide bond" evidence="2">
    <location>
        <begin position="567"/>
        <end position="582"/>
    </location>
</feature>
<dbReference type="InterPro" id="IPR050473">
    <property type="entry name" value="A2M/Complement_sys"/>
</dbReference>
<accession>A0A7R9LCQ7</accession>
<dbReference type="SUPFAM" id="SSF49410">
    <property type="entry name" value="Alpha-macroglobulin receptor domain"/>
    <property type="match status" value="1"/>
</dbReference>
<dbReference type="Gene3D" id="2.60.40.1930">
    <property type="match status" value="1"/>
</dbReference>
<dbReference type="SUPFAM" id="SSF48239">
    <property type="entry name" value="Terpenoid cyclases/Protein prenyltransferases"/>
    <property type="match status" value="1"/>
</dbReference>
<keyword evidence="1 2" id="KW-1015">Disulfide bond</keyword>
<gene>
    <name evidence="5" type="ORF">ONB1V03_LOCUS1826</name>
</gene>
<dbReference type="Proteomes" id="UP000728032">
    <property type="component" value="Unassembled WGS sequence"/>
</dbReference>
<dbReference type="Pfam" id="PF07703">
    <property type="entry name" value="A2M_BRD"/>
    <property type="match status" value="1"/>
</dbReference>
<evidence type="ECO:0000259" key="3">
    <source>
        <dbReference type="SMART" id="SM01359"/>
    </source>
</evidence>
<dbReference type="InterPro" id="IPR008930">
    <property type="entry name" value="Terpenoid_cyclase/PrenylTrfase"/>
</dbReference>
<dbReference type="CDD" id="cd00112">
    <property type="entry name" value="LDLa"/>
    <property type="match status" value="1"/>
</dbReference>
<proteinExistence type="predicted"/>
<dbReference type="EMBL" id="CAJPVJ010000366">
    <property type="protein sequence ID" value="CAG2162227.1"/>
    <property type="molecule type" value="Genomic_DNA"/>
</dbReference>
<dbReference type="PROSITE" id="PS50068">
    <property type="entry name" value="LDLRA_2"/>
    <property type="match status" value="1"/>
</dbReference>
<evidence type="ECO:0000256" key="1">
    <source>
        <dbReference type="ARBA" id="ARBA00023157"/>
    </source>
</evidence>
<dbReference type="SMART" id="SM01361">
    <property type="entry name" value="A2M_recep"/>
    <property type="match status" value="1"/>
</dbReference>
<evidence type="ECO:0000256" key="2">
    <source>
        <dbReference type="PROSITE-ProRule" id="PRU00124"/>
    </source>
</evidence>
<feature type="domain" description="Alpha-2-macroglobulin bait region" evidence="3">
    <location>
        <begin position="307"/>
        <end position="444"/>
    </location>
</feature>
<dbReference type="InterPro" id="IPR011625">
    <property type="entry name" value="A2M_N_BRD"/>
</dbReference>
<dbReference type="Pfam" id="PF07677">
    <property type="entry name" value="A2M_recep"/>
    <property type="match status" value="1"/>
</dbReference>
<protein>
    <submittedName>
        <fullName evidence="5">Uncharacterized protein</fullName>
    </submittedName>
</protein>
<dbReference type="Pfam" id="PF07678">
    <property type="entry name" value="TED_complement"/>
    <property type="match status" value="1"/>
</dbReference>
<sequence length="1337" mass="152278">MKQPSFVSLQFVLPGDYPRGWWTVRVKALQQIEEKKILIERWFTNRLDVSVSLPAFISQSESYIEGTVYANHTNLLPVMGNLTIRVILKPEKKNINWRQLNGDYDNYDSFTENDIFEDVLKIETIDQFNGEYSFRYELRDLFASTLSTPFLNKEIVIFVEVGERFFDQIVTGYARTRIVNSTLILRFLDSQPAVFKPGLPFETYIAISYSDSVAVSPDLLSISELYITPSFALNRDTVFGPMEPLSKDLVDNSLKIDLNENGVAKIRLKPPPNIDRFTLSARFITDGNAAHTELKAISFFSSSNRMLYITTSTESGQSGEYGVFHVYSNFYMKAFNYLVVSKGNILVTAEESVSGMLRSVTTFSVSLSPEMAPNCNVIVYHITRDGEIIADSVSLPIEGINRAKLKLKVNLNQDRSGNIIEFIPYLSKASIIGFNAIDADLEDIQGFNDITKAKAEITIRKFETKYKKKVILKTREGIDEKALYYLTHNNAMDSGSTFGFNTLVVFTNMKISMATNRCNPNLYYNQTLQNQFQTSSPINPRIDSTIATFYSLNCMSGNQCYEIHQQCDGVRDCSDGSDEHFCEIEDTNGTRLSDFIVYRKNRNNYFYLANGDNFAWTDTFTSYNPDNYVGNSHGVSGEQIGVRVAAFNYQPYEIRADIILEESLDYRFVEVGPMGRVSSYSPITSGGVHQHLIYIKPYSSFLVPIPVVPTTRGKIKIIIIGRTQVAKDRKEIEVEVLADGAQVSLHTSMLLDLRAQSYIIKFLDMNVTEDPIIPYQDIYRRYMFGSPKAWVTVIGDVVGVPAKLDPRIDFTNLGIKYTAKSGELRLFDFAYRLYTLIYLRLTNQLEDNDKQELSKQLLEALNRDYVHQMTFYKDGSFAMFDMSYTQSSVWLTAYAARVYFDAQFDDWNRQIYIDPKVIHTSVEYVLNRQIVDHSYFDGSFYEDMSFRNWSSPRLTPVALTAHVLITLVKVTDVYGDLGVRISNAKQSAIGFLERQLIGLSSPYEVAIATYALMIAGSPDAKIGFNQLEMMKRSTEGMVYWSAVEIKPPGLIYQSQRPFIQPRVPQSYESLAVEGTAYALMIYTGFGGIIQDQIVRWLAYMRQYDEGFVTTFDTIVAVQALTDFSFRTHVRSITNMRLEVEASSNPEIITPVVLSQNNLTDQQIVNIEPNVWGFVTITAKGAGLAIVQLTTQYNVDHDFQLLQPPVQAFDISVDLRFSGRNKSRIAVKSCAKWTLTRLRNTSGIAVLELTLPTGYWQNKAVIDRYLEGRTVARLSQAKVMPRSATFVFDYLDNNWSCVEFSIERWFPVANLTRWLKARNILKRKLWTTLLSMRYTSVK</sequence>
<dbReference type="InterPro" id="IPR011626">
    <property type="entry name" value="Alpha-macroglobulin_TED"/>
</dbReference>
<dbReference type="Gene3D" id="2.60.40.690">
    <property type="entry name" value="Alpha-macroglobulin, receptor-binding domain"/>
    <property type="match status" value="1"/>
</dbReference>
<dbReference type="InterPro" id="IPR036595">
    <property type="entry name" value="A-macroglobulin_rcpt-bd_sf"/>
</dbReference>
<evidence type="ECO:0000313" key="5">
    <source>
        <dbReference type="EMBL" id="CAD7639171.1"/>
    </source>
</evidence>
<dbReference type="OrthoDB" id="6488702at2759"/>
<comment type="caution">
    <text evidence="2">Lacks conserved residue(s) required for the propagation of feature annotation.</text>
</comment>
<evidence type="ECO:0000313" key="6">
    <source>
        <dbReference type="Proteomes" id="UP000728032"/>
    </source>
</evidence>
<dbReference type="InterPro" id="IPR002172">
    <property type="entry name" value="LDrepeatLR_classA_rpt"/>
</dbReference>
<keyword evidence="6" id="KW-1185">Reference proteome</keyword>
<dbReference type="EMBL" id="OC915191">
    <property type="protein sequence ID" value="CAD7639171.1"/>
    <property type="molecule type" value="Genomic_DNA"/>
</dbReference>
<dbReference type="SMART" id="SM01359">
    <property type="entry name" value="A2M_N_2"/>
    <property type="match status" value="1"/>
</dbReference>
<dbReference type="GO" id="GO:0005615">
    <property type="term" value="C:extracellular space"/>
    <property type="evidence" value="ECO:0007669"/>
    <property type="project" value="InterPro"/>
</dbReference>
<feature type="domain" description="Alpha-macroglobulin receptor-binding" evidence="4">
    <location>
        <begin position="1241"/>
        <end position="1323"/>
    </location>
</feature>
<dbReference type="InterPro" id="IPR036055">
    <property type="entry name" value="LDL_receptor-like_sf"/>
</dbReference>
<dbReference type="SUPFAM" id="SSF57424">
    <property type="entry name" value="LDL receptor-like module"/>
    <property type="match status" value="1"/>
</dbReference>
<dbReference type="Gene3D" id="4.10.400.10">
    <property type="entry name" value="Low-density Lipoprotein Receptor"/>
    <property type="match status" value="1"/>
</dbReference>
<dbReference type="InterPro" id="IPR009048">
    <property type="entry name" value="A-macroglobulin_rcpt-bd"/>
</dbReference>
<dbReference type="PANTHER" id="PTHR11412:SF146">
    <property type="entry name" value="CD109 ANTIGEN"/>
    <property type="match status" value="1"/>
</dbReference>
<organism evidence="5">
    <name type="scientific">Oppiella nova</name>
    <dbReference type="NCBI Taxonomy" id="334625"/>
    <lineage>
        <taxon>Eukaryota</taxon>
        <taxon>Metazoa</taxon>
        <taxon>Ecdysozoa</taxon>
        <taxon>Arthropoda</taxon>
        <taxon>Chelicerata</taxon>
        <taxon>Arachnida</taxon>
        <taxon>Acari</taxon>
        <taxon>Acariformes</taxon>
        <taxon>Sarcoptiformes</taxon>
        <taxon>Oribatida</taxon>
        <taxon>Brachypylina</taxon>
        <taxon>Oppioidea</taxon>
        <taxon>Oppiidae</taxon>
        <taxon>Oppiella</taxon>
    </lineage>
</organism>
<reference evidence="5" key="1">
    <citation type="submission" date="2020-11" db="EMBL/GenBank/DDBJ databases">
        <authorList>
            <person name="Tran Van P."/>
        </authorList>
    </citation>
    <scope>NUCLEOTIDE SEQUENCE</scope>
</reference>
<evidence type="ECO:0000259" key="4">
    <source>
        <dbReference type="SMART" id="SM01361"/>
    </source>
</evidence>
<dbReference type="Gene3D" id="1.50.10.20">
    <property type="match status" value="1"/>
</dbReference>
<name>A0A7R9LCQ7_9ACAR</name>
<dbReference type="SMART" id="SM00192">
    <property type="entry name" value="LDLa"/>
    <property type="match status" value="1"/>
</dbReference>
<dbReference type="PANTHER" id="PTHR11412">
    <property type="entry name" value="MACROGLOBULIN / COMPLEMENT"/>
    <property type="match status" value="1"/>
</dbReference>